<protein>
    <submittedName>
        <fullName evidence="3">Uncharacterized protein</fullName>
    </submittedName>
</protein>
<keyword evidence="2" id="KW-0812">Transmembrane</keyword>
<evidence type="ECO:0000313" key="3">
    <source>
        <dbReference type="EMBL" id="EJF61522.1"/>
    </source>
</evidence>
<dbReference type="OrthoDB" id="3357408at2759"/>
<feature type="transmembrane region" description="Helical" evidence="2">
    <location>
        <begin position="107"/>
        <end position="128"/>
    </location>
</feature>
<dbReference type="Proteomes" id="UP000053319">
    <property type="component" value="Unassembled WGS sequence"/>
</dbReference>
<dbReference type="AlphaFoldDB" id="R7T2F4"/>
<evidence type="ECO:0000256" key="1">
    <source>
        <dbReference type="SAM" id="MobiDB-lite"/>
    </source>
</evidence>
<keyword evidence="2" id="KW-0472">Membrane</keyword>
<gene>
    <name evidence="3" type="ORF">DICSQDRAFT_169945</name>
</gene>
<keyword evidence="2" id="KW-1133">Transmembrane helix</keyword>
<name>R7T2F4_DICSQ</name>
<dbReference type="EMBL" id="JH719409">
    <property type="protein sequence ID" value="EJF61522.1"/>
    <property type="molecule type" value="Genomic_DNA"/>
</dbReference>
<accession>R7T2F4</accession>
<feature type="transmembrane region" description="Helical" evidence="2">
    <location>
        <begin position="50"/>
        <end position="69"/>
    </location>
</feature>
<dbReference type="RefSeq" id="XP_007365617.1">
    <property type="nucleotide sequence ID" value="XM_007365555.1"/>
</dbReference>
<sequence length="349" mass="37868">MPSPPGVPPFDKIYVIITWVSTGLWGMNTVIFAGVCYVLFMRPNSRMTRVILGGTSILLYLMITTHVALSLREELDAFVDVPPGSPPFYATLYYSQITAKYAIAKNLIYAIAVFIQDLVLIWRMYVVWTHNWKIIIIPLVVELAHTACSLTAICFGFVPGYTIQTPIVQVLATTVGWTIEIAVNVLVTGAIVGRLWYMGRRISFAESKGSIAITRPGIYLRTIFTIVESGALLVAVTISMLVLSHVGSPVGLPFMDVAIQVAALVPYLIVVRVGLGLTHALPNAYETYLQTISNEEGMTFRVNTFGTQSGGIDKAKIVPGGSPLSNSMTSQGNASLGDFRAADGPDTNV</sequence>
<dbReference type="KEGG" id="dsq:DICSQDRAFT_169945"/>
<feature type="transmembrane region" description="Helical" evidence="2">
    <location>
        <begin position="257"/>
        <end position="275"/>
    </location>
</feature>
<proteinExistence type="predicted"/>
<dbReference type="GeneID" id="18839064"/>
<evidence type="ECO:0000313" key="4">
    <source>
        <dbReference type="Proteomes" id="UP000053319"/>
    </source>
</evidence>
<feature type="compositionally biased region" description="Polar residues" evidence="1">
    <location>
        <begin position="323"/>
        <end position="334"/>
    </location>
</feature>
<organism evidence="3 4">
    <name type="scientific">Dichomitus squalens (strain LYAD-421)</name>
    <name type="common">Western red white-rot fungus</name>
    <dbReference type="NCBI Taxonomy" id="732165"/>
    <lineage>
        <taxon>Eukaryota</taxon>
        <taxon>Fungi</taxon>
        <taxon>Dikarya</taxon>
        <taxon>Basidiomycota</taxon>
        <taxon>Agaricomycotina</taxon>
        <taxon>Agaricomycetes</taxon>
        <taxon>Polyporales</taxon>
        <taxon>Polyporaceae</taxon>
        <taxon>Dichomitus</taxon>
    </lineage>
</organism>
<dbReference type="OMA" id="AIWIETV"/>
<feature type="region of interest" description="Disordered" evidence="1">
    <location>
        <begin position="323"/>
        <end position="349"/>
    </location>
</feature>
<feature type="transmembrane region" description="Helical" evidence="2">
    <location>
        <begin position="218"/>
        <end position="245"/>
    </location>
</feature>
<feature type="transmembrane region" description="Helical" evidence="2">
    <location>
        <begin position="170"/>
        <end position="197"/>
    </location>
</feature>
<evidence type="ECO:0000256" key="2">
    <source>
        <dbReference type="SAM" id="Phobius"/>
    </source>
</evidence>
<feature type="transmembrane region" description="Helical" evidence="2">
    <location>
        <begin position="135"/>
        <end position="158"/>
    </location>
</feature>
<feature type="transmembrane region" description="Helical" evidence="2">
    <location>
        <begin position="13"/>
        <end position="38"/>
    </location>
</feature>
<dbReference type="HOGENOM" id="CLU_044614_3_1_1"/>
<reference evidence="3 4" key="1">
    <citation type="journal article" date="2012" name="Science">
        <title>The Paleozoic origin of enzymatic lignin decomposition reconstructed from 31 fungal genomes.</title>
        <authorList>
            <person name="Floudas D."/>
            <person name="Binder M."/>
            <person name="Riley R."/>
            <person name="Barry K."/>
            <person name="Blanchette R.A."/>
            <person name="Henrissat B."/>
            <person name="Martinez A.T."/>
            <person name="Otillar R."/>
            <person name="Spatafora J.W."/>
            <person name="Yadav J.S."/>
            <person name="Aerts A."/>
            <person name="Benoit I."/>
            <person name="Boyd A."/>
            <person name="Carlson A."/>
            <person name="Copeland A."/>
            <person name="Coutinho P.M."/>
            <person name="de Vries R.P."/>
            <person name="Ferreira P."/>
            <person name="Findley K."/>
            <person name="Foster B."/>
            <person name="Gaskell J."/>
            <person name="Glotzer D."/>
            <person name="Gorecki P."/>
            <person name="Heitman J."/>
            <person name="Hesse C."/>
            <person name="Hori C."/>
            <person name="Igarashi K."/>
            <person name="Jurgens J.A."/>
            <person name="Kallen N."/>
            <person name="Kersten P."/>
            <person name="Kohler A."/>
            <person name="Kuees U."/>
            <person name="Kumar T.K.A."/>
            <person name="Kuo A."/>
            <person name="LaButti K."/>
            <person name="Larrondo L.F."/>
            <person name="Lindquist E."/>
            <person name="Ling A."/>
            <person name="Lombard V."/>
            <person name="Lucas S."/>
            <person name="Lundell T."/>
            <person name="Martin R."/>
            <person name="McLaughlin D.J."/>
            <person name="Morgenstern I."/>
            <person name="Morin E."/>
            <person name="Murat C."/>
            <person name="Nagy L.G."/>
            <person name="Nolan M."/>
            <person name="Ohm R.A."/>
            <person name="Patyshakuliyeva A."/>
            <person name="Rokas A."/>
            <person name="Ruiz-Duenas F.J."/>
            <person name="Sabat G."/>
            <person name="Salamov A."/>
            <person name="Samejima M."/>
            <person name="Schmutz J."/>
            <person name="Slot J.C."/>
            <person name="St John F."/>
            <person name="Stenlid J."/>
            <person name="Sun H."/>
            <person name="Sun S."/>
            <person name="Syed K."/>
            <person name="Tsang A."/>
            <person name="Wiebenga A."/>
            <person name="Young D."/>
            <person name="Pisabarro A."/>
            <person name="Eastwood D.C."/>
            <person name="Martin F."/>
            <person name="Cullen D."/>
            <person name="Grigoriev I.V."/>
            <person name="Hibbett D.S."/>
        </authorList>
    </citation>
    <scope>NUCLEOTIDE SEQUENCE [LARGE SCALE GENOMIC DNA]</scope>
    <source>
        <strain evidence="3 4">LYAD-421 SS1</strain>
    </source>
</reference>